<evidence type="ECO:0000259" key="1">
    <source>
        <dbReference type="Pfam" id="PF11443"/>
    </source>
</evidence>
<sequence>MVANDLLPLSSMKLEKVNKTFHNVVQKLFGFGFGFSSAPKSDGVVNQSGEYRKIHSDFRLSLPNSIKKHQPSIKYGDVANRQSSKSYASSVRLLGPPEIYLSASPGKEKERLPSSGDPFMESMVANFNKSVRSTPASTGLYLPPRPQMGYTENRSPTFLSSGNPCLDFFFHVVPDTPAKDLVRRLKLAWEQDPLLALKLVCNLRGDLLEILDRLLKGPGIKEAAREEREMMKLEWDMMPIEEKRSPGKRYISLAAKWCPSLYSSYDRATLICESLARRMFPQESYPEYEGLEDAHYAHRVPDRLRKEVLGPLRKEMRLPELYMSANEWG</sequence>
<gene>
    <name evidence="2" type="ORF">DCAF_LOCUS5102</name>
</gene>
<dbReference type="Proteomes" id="UP001314170">
    <property type="component" value="Unassembled WGS sequence"/>
</dbReference>
<comment type="caution">
    <text evidence="2">The sequence shown here is derived from an EMBL/GenBank/DDBJ whole genome shotgun (WGS) entry which is preliminary data.</text>
</comment>
<protein>
    <recommendedName>
        <fullName evidence="1">DUF2828 domain-containing protein</fullName>
    </recommendedName>
</protein>
<dbReference type="Pfam" id="PF11443">
    <property type="entry name" value="DUF2828"/>
    <property type="match status" value="2"/>
</dbReference>
<evidence type="ECO:0000313" key="2">
    <source>
        <dbReference type="EMBL" id="CAK7327390.1"/>
    </source>
</evidence>
<feature type="domain" description="DUF2828" evidence="1">
    <location>
        <begin position="232"/>
        <end position="328"/>
    </location>
</feature>
<organism evidence="2 3">
    <name type="scientific">Dovyalis caffra</name>
    <dbReference type="NCBI Taxonomy" id="77055"/>
    <lineage>
        <taxon>Eukaryota</taxon>
        <taxon>Viridiplantae</taxon>
        <taxon>Streptophyta</taxon>
        <taxon>Embryophyta</taxon>
        <taxon>Tracheophyta</taxon>
        <taxon>Spermatophyta</taxon>
        <taxon>Magnoliopsida</taxon>
        <taxon>eudicotyledons</taxon>
        <taxon>Gunneridae</taxon>
        <taxon>Pentapetalae</taxon>
        <taxon>rosids</taxon>
        <taxon>fabids</taxon>
        <taxon>Malpighiales</taxon>
        <taxon>Salicaceae</taxon>
        <taxon>Flacourtieae</taxon>
        <taxon>Dovyalis</taxon>
    </lineage>
</organism>
<keyword evidence="3" id="KW-1185">Reference proteome</keyword>
<dbReference type="PANTHER" id="PTHR31373">
    <property type="entry name" value="OS06G0652100 PROTEIN"/>
    <property type="match status" value="1"/>
</dbReference>
<proteinExistence type="predicted"/>
<name>A0AAV1R2Z7_9ROSI</name>
<dbReference type="EMBL" id="CAWUPB010000851">
    <property type="protein sequence ID" value="CAK7327390.1"/>
    <property type="molecule type" value="Genomic_DNA"/>
</dbReference>
<feature type="domain" description="DUF2828" evidence="1">
    <location>
        <begin position="151"/>
        <end position="205"/>
    </location>
</feature>
<reference evidence="2 3" key="1">
    <citation type="submission" date="2024-01" db="EMBL/GenBank/DDBJ databases">
        <authorList>
            <person name="Waweru B."/>
        </authorList>
    </citation>
    <scope>NUCLEOTIDE SEQUENCE [LARGE SCALE GENOMIC DNA]</scope>
</reference>
<dbReference type="AlphaFoldDB" id="A0AAV1R2Z7"/>
<dbReference type="InterPro" id="IPR058580">
    <property type="entry name" value="DUF2828"/>
</dbReference>
<dbReference type="InterPro" id="IPR011205">
    <property type="entry name" value="UCP015417_vWA"/>
</dbReference>
<dbReference type="PANTHER" id="PTHR31373:SF27">
    <property type="entry name" value="TROVE DOMAIN-CONTAINING PROTEIN"/>
    <property type="match status" value="1"/>
</dbReference>
<accession>A0AAV1R2Z7</accession>
<evidence type="ECO:0000313" key="3">
    <source>
        <dbReference type="Proteomes" id="UP001314170"/>
    </source>
</evidence>